<dbReference type="Gene3D" id="2.40.50.100">
    <property type="match status" value="1"/>
</dbReference>
<evidence type="ECO:0000313" key="3">
    <source>
        <dbReference type="EMBL" id="NIR75684.1"/>
    </source>
</evidence>
<dbReference type="AlphaFoldDB" id="A0AAE4Z8B6"/>
<dbReference type="InterPro" id="IPR011053">
    <property type="entry name" value="Single_hybrid_motif"/>
</dbReference>
<dbReference type="Proteomes" id="UP000702544">
    <property type="component" value="Unassembled WGS sequence"/>
</dbReference>
<evidence type="ECO:0000313" key="4">
    <source>
        <dbReference type="Proteomes" id="UP000702544"/>
    </source>
</evidence>
<proteinExistence type="predicted"/>
<dbReference type="InterPro" id="IPR000089">
    <property type="entry name" value="Biotin_lipoyl"/>
</dbReference>
<dbReference type="InterPro" id="IPR001882">
    <property type="entry name" value="Biotin_BS"/>
</dbReference>
<gene>
    <name evidence="3" type="ORF">GWO12_11330</name>
</gene>
<dbReference type="SUPFAM" id="SSF51230">
    <property type="entry name" value="Single hybrid motif"/>
    <property type="match status" value="1"/>
</dbReference>
<dbReference type="PANTHER" id="PTHR45266">
    <property type="entry name" value="OXALOACETATE DECARBOXYLASE ALPHA CHAIN"/>
    <property type="match status" value="1"/>
</dbReference>
<dbReference type="InterPro" id="IPR050709">
    <property type="entry name" value="Biotin_Carboxyl_Carrier/Decarb"/>
</dbReference>
<accession>A0AAE4Z8B6</accession>
<dbReference type="PROSITE" id="PS50968">
    <property type="entry name" value="BIOTINYL_LIPOYL"/>
    <property type="match status" value="1"/>
</dbReference>
<sequence>MKYIVEIEGQTHEVEIGPDGILLDGDPVEADLQPNHDSDLWHLLLDGRSFTLAARRADARGEWEIEIDGRKRRVLALDERRRAIREVAGAAAQSRGPVEVKAPMPGLVVRVEVAADAMVEQGQGVVVMEAMKMENELKATAAGRVSAVRVDAGQTVDKGETLLVIEPVE</sequence>
<organism evidence="3 4">
    <name type="scientific">Candidatus Kutchimonas denitrificans</name>
    <dbReference type="NCBI Taxonomy" id="3056748"/>
    <lineage>
        <taxon>Bacteria</taxon>
        <taxon>Pseudomonadati</taxon>
        <taxon>Gemmatimonadota</taxon>
        <taxon>Gemmatimonadia</taxon>
        <taxon>Candidatus Palauibacterales</taxon>
        <taxon>Candidatus Palauibacteraceae</taxon>
        <taxon>Candidatus Kutchimonas</taxon>
    </lineage>
</organism>
<protein>
    <submittedName>
        <fullName evidence="3">Acetyl-CoA carboxylase biotin carboxyl carrier protein subunit</fullName>
    </submittedName>
</protein>
<dbReference type="CDD" id="cd06850">
    <property type="entry name" value="biotinyl_domain"/>
    <property type="match status" value="1"/>
</dbReference>
<dbReference type="EMBL" id="JAACAK010000091">
    <property type="protein sequence ID" value="NIR75684.1"/>
    <property type="molecule type" value="Genomic_DNA"/>
</dbReference>
<reference evidence="3 4" key="1">
    <citation type="submission" date="2020-01" db="EMBL/GenBank/DDBJ databases">
        <title>Genomes assembled from Gulf of Kutch pelagic sediment metagenomes.</title>
        <authorList>
            <person name="Chandrashekar M."/>
            <person name="Mahajan M.S."/>
            <person name="Dave K.J."/>
            <person name="Vatsa P."/>
            <person name="Nathani N.M."/>
        </authorList>
    </citation>
    <scope>NUCLEOTIDE SEQUENCE [LARGE SCALE GENOMIC DNA]</scope>
    <source>
        <strain evidence="3">KS3-K002</strain>
    </source>
</reference>
<dbReference type="FunFam" id="2.40.50.100:FF:000003">
    <property type="entry name" value="Acetyl-CoA carboxylase biotin carboxyl carrier protein"/>
    <property type="match status" value="1"/>
</dbReference>
<dbReference type="Pfam" id="PF00364">
    <property type="entry name" value="Biotin_lipoyl"/>
    <property type="match status" value="1"/>
</dbReference>
<dbReference type="PROSITE" id="PS00188">
    <property type="entry name" value="BIOTIN"/>
    <property type="match status" value="1"/>
</dbReference>
<keyword evidence="1" id="KW-0092">Biotin</keyword>
<dbReference type="PANTHER" id="PTHR45266:SF3">
    <property type="entry name" value="OXALOACETATE DECARBOXYLASE ALPHA CHAIN"/>
    <property type="match status" value="1"/>
</dbReference>
<comment type="caution">
    <text evidence="3">The sequence shown here is derived from an EMBL/GenBank/DDBJ whole genome shotgun (WGS) entry which is preliminary data.</text>
</comment>
<evidence type="ECO:0000256" key="1">
    <source>
        <dbReference type="ARBA" id="ARBA00023267"/>
    </source>
</evidence>
<feature type="domain" description="Lipoyl-binding" evidence="2">
    <location>
        <begin position="91"/>
        <end position="166"/>
    </location>
</feature>
<evidence type="ECO:0000259" key="2">
    <source>
        <dbReference type="PROSITE" id="PS50968"/>
    </source>
</evidence>
<name>A0AAE4Z8B6_9BACT</name>